<keyword evidence="2 4" id="KW-0378">Hydrolase</keyword>
<dbReference type="Pfam" id="PF00293">
    <property type="entry name" value="NUDIX"/>
    <property type="match status" value="1"/>
</dbReference>
<comment type="cofactor">
    <cofactor evidence="1">
        <name>Mg(2+)</name>
        <dbReference type="ChEBI" id="CHEBI:18420"/>
    </cofactor>
</comment>
<evidence type="ECO:0000256" key="2">
    <source>
        <dbReference type="ARBA" id="ARBA00022801"/>
    </source>
</evidence>
<accession>A0A7T5RJW2</accession>
<dbReference type="AlphaFoldDB" id="A0A7T5RJW2"/>
<evidence type="ECO:0000313" key="5">
    <source>
        <dbReference type="Proteomes" id="UP000595618"/>
    </source>
</evidence>
<name>A0A7T5RJW2_9BACT</name>
<evidence type="ECO:0000259" key="3">
    <source>
        <dbReference type="PROSITE" id="PS51462"/>
    </source>
</evidence>
<dbReference type="InterPro" id="IPR020084">
    <property type="entry name" value="NUDIX_hydrolase_CS"/>
</dbReference>
<dbReference type="SUPFAM" id="SSF55811">
    <property type="entry name" value="Nudix"/>
    <property type="match status" value="1"/>
</dbReference>
<dbReference type="PROSITE" id="PS00893">
    <property type="entry name" value="NUDIX_BOX"/>
    <property type="match status" value="1"/>
</dbReference>
<protein>
    <submittedName>
        <fullName evidence="4">NUDIX hydrolase</fullName>
    </submittedName>
</protein>
<dbReference type="GO" id="GO:0016787">
    <property type="term" value="F:hydrolase activity"/>
    <property type="evidence" value="ECO:0007669"/>
    <property type="project" value="UniProtKB-KW"/>
</dbReference>
<dbReference type="CDD" id="cd03424">
    <property type="entry name" value="NUDIX_ADPRase_Nudt5_UGPPase_Nudt14"/>
    <property type="match status" value="1"/>
</dbReference>
<reference evidence="4 5" key="1">
    <citation type="submission" date="2020-07" db="EMBL/GenBank/DDBJ databases">
        <title>Huge and variable diversity of episymbiotic CPR bacteria and DPANN archaea in groundwater ecosystems.</title>
        <authorList>
            <person name="He C.Y."/>
            <person name="Keren R."/>
            <person name="Whittaker M."/>
            <person name="Farag I.F."/>
            <person name="Doudna J."/>
            <person name="Cate J.H.D."/>
            <person name="Banfield J.F."/>
        </authorList>
    </citation>
    <scope>NUCLEOTIDE SEQUENCE [LARGE SCALE GENOMIC DNA]</scope>
    <source>
        <strain evidence="4">NC_groundwater_541_Ag_S-0.1um_46_50</strain>
    </source>
</reference>
<dbReference type="PROSITE" id="PS51462">
    <property type="entry name" value="NUDIX"/>
    <property type="match status" value="1"/>
</dbReference>
<dbReference type="InterPro" id="IPR015797">
    <property type="entry name" value="NUDIX_hydrolase-like_dom_sf"/>
</dbReference>
<dbReference type="PANTHER" id="PTHR11839:SF18">
    <property type="entry name" value="NUDIX HYDROLASE DOMAIN-CONTAINING PROTEIN"/>
    <property type="match status" value="1"/>
</dbReference>
<evidence type="ECO:0000313" key="4">
    <source>
        <dbReference type="EMBL" id="QQG45452.1"/>
    </source>
</evidence>
<dbReference type="PANTHER" id="PTHR11839">
    <property type="entry name" value="UDP/ADP-SUGAR PYROPHOSPHATASE"/>
    <property type="match status" value="1"/>
</dbReference>
<dbReference type="GO" id="GO:0005829">
    <property type="term" value="C:cytosol"/>
    <property type="evidence" value="ECO:0007669"/>
    <property type="project" value="TreeGrafter"/>
</dbReference>
<dbReference type="Proteomes" id="UP000595618">
    <property type="component" value="Chromosome"/>
</dbReference>
<dbReference type="Gene3D" id="3.90.79.10">
    <property type="entry name" value="Nucleoside Triphosphate Pyrophosphohydrolase"/>
    <property type="match status" value="1"/>
</dbReference>
<dbReference type="GO" id="GO:0006753">
    <property type="term" value="P:nucleoside phosphate metabolic process"/>
    <property type="evidence" value="ECO:0007669"/>
    <property type="project" value="TreeGrafter"/>
</dbReference>
<dbReference type="InterPro" id="IPR000086">
    <property type="entry name" value="NUDIX_hydrolase_dom"/>
</dbReference>
<feature type="domain" description="Nudix hydrolase" evidence="3">
    <location>
        <begin position="35"/>
        <end position="164"/>
    </location>
</feature>
<organism evidence="4 5">
    <name type="scientific">Candidatus Sungiibacteriota bacterium</name>
    <dbReference type="NCBI Taxonomy" id="2750080"/>
    <lineage>
        <taxon>Bacteria</taxon>
        <taxon>Candidatus Sungiibacteriota</taxon>
    </lineage>
</organism>
<evidence type="ECO:0000256" key="1">
    <source>
        <dbReference type="ARBA" id="ARBA00001946"/>
    </source>
</evidence>
<gene>
    <name evidence="4" type="ORF">HYW89_00745</name>
</gene>
<dbReference type="EMBL" id="CP066690">
    <property type="protein sequence ID" value="QQG45452.1"/>
    <property type="molecule type" value="Genomic_DNA"/>
</dbReference>
<proteinExistence type="predicted"/>
<dbReference type="GO" id="GO:0019693">
    <property type="term" value="P:ribose phosphate metabolic process"/>
    <property type="evidence" value="ECO:0007669"/>
    <property type="project" value="TreeGrafter"/>
</dbReference>
<sequence>MPNKIVVLHTDWFDIESEEYPNLPALCGKPIYRLNVPQSVVLAVFTEEGKMVLVRQFRPVVNRIVLELPAGGIKQGESPLEAAQRELLEETGYVCSNLQFVGNALGAADRINDNIHVFFGRNAKKNKGSVQAEEGIEVLTATPSEFIDMFTKTDPQPVGLLGVLFLIKWRLAPPELSEI</sequence>